<reference evidence="1" key="1">
    <citation type="submission" date="2020-02" db="EMBL/GenBank/DDBJ databases">
        <authorList>
            <person name="Meier V. D."/>
        </authorList>
    </citation>
    <scope>NUCLEOTIDE SEQUENCE</scope>
    <source>
        <strain evidence="1">AVDCRST_MAG48</strain>
    </source>
</reference>
<protein>
    <submittedName>
        <fullName evidence="1">UDP-N-acetylmuramate--L-alanine ligase</fullName>
        <ecNumber evidence="1">6.3.2.8</ecNumber>
    </submittedName>
</protein>
<dbReference type="EMBL" id="CADCTS010000093">
    <property type="protein sequence ID" value="CAA9292225.1"/>
    <property type="molecule type" value="Genomic_DNA"/>
</dbReference>
<dbReference type="AlphaFoldDB" id="A0A6J4K111"/>
<dbReference type="EC" id="6.3.2.8" evidence="1"/>
<dbReference type="GO" id="GO:0008763">
    <property type="term" value="F:UDP-N-acetylmuramate-L-alanine ligase activity"/>
    <property type="evidence" value="ECO:0007669"/>
    <property type="project" value="UniProtKB-EC"/>
</dbReference>
<proteinExistence type="predicted"/>
<evidence type="ECO:0000313" key="1">
    <source>
        <dbReference type="EMBL" id="CAA9292225.1"/>
    </source>
</evidence>
<name>A0A6J4K111_9ACTN</name>
<feature type="non-terminal residue" evidence="1">
    <location>
        <position position="27"/>
    </location>
</feature>
<feature type="non-terminal residue" evidence="1">
    <location>
        <position position="1"/>
    </location>
</feature>
<accession>A0A6J4K111</accession>
<organism evidence="1">
    <name type="scientific">uncultured Friedmanniella sp</name>
    <dbReference type="NCBI Taxonomy" id="335381"/>
    <lineage>
        <taxon>Bacteria</taxon>
        <taxon>Bacillati</taxon>
        <taxon>Actinomycetota</taxon>
        <taxon>Actinomycetes</taxon>
        <taxon>Propionibacteriales</taxon>
        <taxon>Nocardioidaceae</taxon>
        <taxon>Friedmanniella</taxon>
        <taxon>environmental samples</taxon>
    </lineage>
</organism>
<keyword evidence="1" id="KW-0436">Ligase</keyword>
<gene>
    <name evidence="1" type="ORF">AVDCRST_MAG48-612</name>
</gene>
<sequence>WRWWNRSSWWRPASWGRCTSSPSAAPG</sequence>